<comment type="caution">
    <text evidence="3">The sequence shown here is derived from an EMBL/GenBank/DDBJ whole genome shotgun (WGS) entry which is preliminary data.</text>
</comment>
<dbReference type="Proteomes" id="UP000325313">
    <property type="component" value="Unassembled WGS sequence"/>
</dbReference>
<dbReference type="InterPro" id="IPR055427">
    <property type="entry name" value="TRAPPC13_N"/>
</dbReference>
<evidence type="ECO:0000259" key="2">
    <source>
        <dbReference type="Pfam" id="PF06159"/>
    </source>
</evidence>
<dbReference type="InterPro" id="IPR010378">
    <property type="entry name" value="TRAPPC13"/>
</dbReference>
<name>A0A5B0RLW3_PUCGR</name>
<feature type="region of interest" description="Disordered" evidence="1">
    <location>
        <begin position="265"/>
        <end position="285"/>
    </location>
</feature>
<feature type="compositionally biased region" description="Acidic residues" evidence="1">
    <location>
        <begin position="270"/>
        <end position="280"/>
    </location>
</feature>
<dbReference type="EMBL" id="VDEP01000171">
    <property type="protein sequence ID" value="KAA1126607.1"/>
    <property type="molecule type" value="Genomic_DNA"/>
</dbReference>
<feature type="compositionally biased region" description="Polar residues" evidence="1">
    <location>
        <begin position="148"/>
        <end position="160"/>
    </location>
</feature>
<reference evidence="3 4" key="1">
    <citation type="submission" date="2019-05" db="EMBL/GenBank/DDBJ databases">
        <title>Emergence of the Ug99 lineage of the wheat stem rust pathogen through somatic hybridization.</title>
        <authorList>
            <person name="Li F."/>
            <person name="Upadhyaya N.M."/>
            <person name="Sperschneider J."/>
            <person name="Matny O."/>
            <person name="Nguyen-Phuc H."/>
            <person name="Mago R."/>
            <person name="Raley C."/>
            <person name="Miller M.E."/>
            <person name="Silverstein K.A.T."/>
            <person name="Henningsen E."/>
            <person name="Hirsch C.D."/>
            <person name="Visser B."/>
            <person name="Pretorius Z.A."/>
            <person name="Steffenson B.J."/>
            <person name="Schwessinger B."/>
            <person name="Dodds P.N."/>
            <person name="Figueroa M."/>
        </authorList>
    </citation>
    <scope>NUCLEOTIDE SEQUENCE [LARGE SCALE GENOMIC DNA]</scope>
    <source>
        <strain evidence="3 4">Ug99</strain>
    </source>
</reference>
<feature type="region of interest" description="Disordered" evidence="1">
    <location>
        <begin position="130"/>
        <end position="160"/>
    </location>
</feature>
<evidence type="ECO:0000313" key="3">
    <source>
        <dbReference type="EMBL" id="KAA1126607.1"/>
    </source>
</evidence>
<dbReference type="PANTHER" id="PTHR13134:SF3">
    <property type="entry name" value="TRAFFICKING PROTEIN PARTICLE COMPLEX SUBUNIT 13"/>
    <property type="match status" value="1"/>
</dbReference>
<feature type="region of interest" description="Disordered" evidence="1">
    <location>
        <begin position="357"/>
        <end position="385"/>
    </location>
</feature>
<dbReference type="Pfam" id="PF06159">
    <property type="entry name" value="TRAPPC13_N"/>
    <property type="match status" value="1"/>
</dbReference>
<dbReference type="GO" id="GO:1990072">
    <property type="term" value="C:TRAPPIII protein complex"/>
    <property type="evidence" value="ECO:0007669"/>
    <property type="project" value="TreeGrafter"/>
</dbReference>
<dbReference type="PANTHER" id="PTHR13134">
    <property type="entry name" value="TRAFFICKING PROTEIN PARTICLE COMPLEX SUBUNIT 13"/>
    <property type="match status" value="1"/>
</dbReference>
<evidence type="ECO:0000256" key="1">
    <source>
        <dbReference type="SAM" id="MobiDB-lite"/>
    </source>
</evidence>
<evidence type="ECO:0000313" key="4">
    <source>
        <dbReference type="Proteomes" id="UP000325313"/>
    </source>
</evidence>
<feature type="domain" description="Trafficking protein particle complex subunit 13 N-terminal" evidence="2">
    <location>
        <begin position="23"/>
        <end position="171"/>
    </location>
</feature>
<sequence>MNNNRAHLLSLKVLRSSPPTLNTTTNQPTQTEIADTLSLPNSFGTIYQGEAFNGLLSLRPEQPRSDLIAALNPKLIVELQSSQSHIKTLIGSIHAHQLGPASEHEALELLINHQITQLGLHSLICTVTYQEPPPTEPTQEEDQELTPADSQITPESEPQTRSFRKLYKFQVLNPLGIKTKTYRSPSSSSSSSVLEETRVLESLKKVLAEIEADEHDYDDTALSSLFDGQDRLGNDGSSSNETCYLEIQIQNQSSKPLLNLTLNLLPQDQNPDDQKEEEGESTTRKIEQIQLKQCARRTPTGAESDEQIMPGDIRQYAFKVSAKGRRRKPENVKQYELEISWTSLMGERGWVRRRIEADEPTPTPTPMPTRPTSERPTTTMGIESSGCPTVVAQSRFFKAELLRDARPIVAGVPFQVELRISSPSTHPQIGPGSGTQYSRLQAILASPLLMGSLRIHDIHPLLLLLSPQPLLPVSSPAHPDSAPSFLLTYLPLHLPLLPSPLSLGRLASSSPHLDCMLFGFDSSSSSSKNSASLGSVFLHHS</sequence>
<proteinExistence type="predicted"/>
<organism evidence="3 4">
    <name type="scientific">Puccinia graminis f. sp. tritici</name>
    <dbReference type="NCBI Taxonomy" id="56615"/>
    <lineage>
        <taxon>Eukaryota</taxon>
        <taxon>Fungi</taxon>
        <taxon>Dikarya</taxon>
        <taxon>Basidiomycota</taxon>
        <taxon>Pucciniomycotina</taxon>
        <taxon>Pucciniomycetes</taxon>
        <taxon>Pucciniales</taxon>
        <taxon>Pucciniaceae</taxon>
        <taxon>Puccinia</taxon>
    </lineage>
</organism>
<gene>
    <name evidence="3" type="ORF">PGTUg99_029992</name>
</gene>
<protein>
    <recommendedName>
        <fullName evidence="2">Trafficking protein particle complex subunit 13 N-terminal domain-containing protein</fullName>
    </recommendedName>
</protein>
<feature type="compositionally biased region" description="Low complexity" evidence="1">
    <location>
        <begin position="370"/>
        <end position="380"/>
    </location>
</feature>
<dbReference type="AlphaFoldDB" id="A0A5B0RLW3"/>
<accession>A0A5B0RLW3</accession>